<dbReference type="AlphaFoldDB" id="A0A8R1EV59"/>
<reference evidence="2" key="1">
    <citation type="submission" date="2010-08" db="EMBL/GenBank/DDBJ databases">
        <authorList>
            <consortium name="Caenorhabditis japonica Sequencing Consortium"/>
            <person name="Wilson R.K."/>
        </authorList>
    </citation>
    <scope>NUCLEOTIDE SEQUENCE [LARGE SCALE GENOMIC DNA]</scope>
    <source>
        <strain evidence="2">DF5081</strain>
    </source>
</reference>
<dbReference type="Gene3D" id="3.40.630.30">
    <property type="match status" value="1"/>
</dbReference>
<dbReference type="GO" id="GO:0008080">
    <property type="term" value="F:N-acetyltransferase activity"/>
    <property type="evidence" value="ECO:0007669"/>
    <property type="project" value="TreeGrafter"/>
</dbReference>
<evidence type="ECO:0000313" key="2">
    <source>
        <dbReference type="Proteomes" id="UP000005237"/>
    </source>
</evidence>
<evidence type="ECO:0000313" key="1">
    <source>
        <dbReference type="EnsemblMetazoa" id="CJA41155.1"/>
    </source>
</evidence>
<protein>
    <recommendedName>
        <fullName evidence="3">N-acetyltransferase domain-containing protein</fullName>
    </recommendedName>
</protein>
<keyword evidence="2" id="KW-1185">Reference proteome</keyword>
<accession>A0A8R1EV59</accession>
<reference evidence="1" key="2">
    <citation type="submission" date="2022-06" db="UniProtKB">
        <authorList>
            <consortium name="EnsemblMetazoa"/>
        </authorList>
    </citation>
    <scope>IDENTIFICATION</scope>
    <source>
        <strain evidence="1">DF5081</strain>
    </source>
</reference>
<organism evidence="1 2">
    <name type="scientific">Caenorhabditis japonica</name>
    <dbReference type="NCBI Taxonomy" id="281687"/>
    <lineage>
        <taxon>Eukaryota</taxon>
        <taxon>Metazoa</taxon>
        <taxon>Ecdysozoa</taxon>
        <taxon>Nematoda</taxon>
        <taxon>Chromadorea</taxon>
        <taxon>Rhabditida</taxon>
        <taxon>Rhabditina</taxon>
        <taxon>Rhabditomorpha</taxon>
        <taxon>Rhabditoidea</taxon>
        <taxon>Rhabditidae</taxon>
        <taxon>Peloderinae</taxon>
        <taxon>Caenorhabditis</taxon>
    </lineage>
</organism>
<dbReference type="PANTHER" id="PTHR20905:SF2">
    <property type="entry name" value="N-ACETYLTRANSFERASE DOMAIN-CONTAINING PROTEIN"/>
    <property type="match status" value="1"/>
</dbReference>
<evidence type="ECO:0008006" key="3">
    <source>
        <dbReference type="Google" id="ProtNLM"/>
    </source>
</evidence>
<dbReference type="PANTHER" id="PTHR20905">
    <property type="entry name" value="N-ACETYLTRANSFERASE-RELATED"/>
    <property type="match status" value="1"/>
</dbReference>
<name>A0A8R1EV59_CAEJA</name>
<sequence>MTYNLLPVDLLNQCHEDFWTLAPANVNVVLHREVSSVATQWQRRGIATKMLSLNMTPEKIAEFKVDGVISETSSFANQALLLKKGFKCLKEIPYSSVVDSQGNQILKTDDGSKGLRLNLKLIKDFEF</sequence>
<proteinExistence type="predicted"/>
<dbReference type="Proteomes" id="UP000005237">
    <property type="component" value="Unassembled WGS sequence"/>
</dbReference>
<dbReference type="EnsemblMetazoa" id="CJA41155.1">
    <property type="protein sequence ID" value="CJA41155.1"/>
    <property type="gene ID" value="WBGene00217003"/>
</dbReference>